<accession>A0ABN9MHF5</accession>
<dbReference type="PANTHER" id="PTHR10412:SF11">
    <property type="entry name" value="MANNOSYL-OLIGOSACCHARIDE GLUCOSIDASE"/>
    <property type="match status" value="1"/>
</dbReference>
<evidence type="ECO:0000256" key="4">
    <source>
        <dbReference type="SAM" id="MobiDB-lite"/>
    </source>
</evidence>
<dbReference type="Pfam" id="PF16923">
    <property type="entry name" value="Glyco_hydro_63N"/>
    <property type="match status" value="1"/>
</dbReference>
<dbReference type="PANTHER" id="PTHR10412">
    <property type="entry name" value="MANNOSYL-OLIGOSACCHARIDE GLUCOSIDASE"/>
    <property type="match status" value="1"/>
</dbReference>
<comment type="function">
    <text evidence="3">Cleaves the distal alpha 1,2-linked glucose residue from the Glc(3)Man(9)GlcNAc(2) oligosaccharide precursor.</text>
</comment>
<organism evidence="6 7">
    <name type="scientific">Ranitomeya imitator</name>
    <name type="common">mimic poison frog</name>
    <dbReference type="NCBI Taxonomy" id="111125"/>
    <lineage>
        <taxon>Eukaryota</taxon>
        <taxon>Metazoa</taxon>
        <taxon>Chordata</taxon>
        <taxon>Craniata</taxon>
        <taxon>Vertebrata</taxon>
        <taxon>Euteleostomi</taxon>
        <taxon>Amphibia</taxon>
        <taxon>Batrachia</taxon>
        <taxon>Anura</taxon>
        <taxon>Neobatrachia</taxon>
        <taxon>Hyloidea</taxon>
        <taxon>Dendrobatidae</taxon>
        <taxon>Dendrobatinae</taxon>
        <taxon>Ranitomeya</taxon>
    </lineage>
</organism>
<dbReference type="InterPro" id="IPR038518">
    <property type="entry name" value="Glyco_hydro_63N_sf"/>
</dbReference>
<feature type="domain" description="Glycosyl hydrolase family 63 N-terminal" evidence="5">
    <location>
        <begin position="10"/>
        <end position="150"/>
    </location>
</feature>
<gene>
    <name evidence="6" type="ORF">RIMI_LOCUS20879138</name>
</gene>
<proteinExistence type="inferred from homology"/>
<dbReference type="InterPro" id="IPR031631">
    <property type="entry name" value="Glyco_hydro_63N"/>
</dbReference>
<protein>
    <recommendedName>
        <fullName evidence="3">Mannosyl-oligosaccharide glucosidase</fullName>
        <ecNumber evidence="3">3.2.1.106</ecNumber>
    </recommendedName>
</protein>
<dbReference type="Gene3D" id="2.70.98.110">
    <property type="entry name" value="Glycosyl hydrolase family 63, N-terminal domain"/>
    <property type="match status" value="1"/>
</dbReference>
<evidence type="ECO:0000256" key="1">
    <source>
        <dbReference type="ARBA" id="ARBA00022801"/>
    </source>
</evidence>
<comment type="caution">
    <text evidence="6">The sequence shown here is derived from an EMBL/GenBank/DDBJ whole genome shotgun (WGS) entry which is preliminary data.</text>
</comment>
<dbReference type="InterPro" id="IPR004888">
    <property type="entry name" value="Glycoside_hydrolase_63"/>
</dbReference>
<comment type="catalytic activity">
    <reaction evidence="3">
        <text>N(4)-(alpha-D-Glc-(1-&gt;2)-alpha-D-Glc-(1-&gt;3)-alpha-D-Glc-(1-&gt;3)-alpha-D-Man-(1-&gt;2)-alpha-D-Man-(1-&gt;2)-alpha-D-Man-(1-&gt;3)-[alpha-D-Man-(1-&gt;2)-alpha-D-Man-(1-&gt;3)-[alpha-D-Man-(1-&gt;2)-alpha-D-Man-(1-&gt;6)]-alpha-D-Man-(1-&gt;6)]-beta-D-Man-(1-&gt;4)-beta-D-GlcNAc-(1-&gt;4)-beta-D-GlcNAc)-L-asparaginyl-[protein] + H2O = N(4)-(alpha-D-Glc-(1-&gt;3)-alpha-D-Glc-(1-&gt;3)-alpha-D-Man-(1-&gt;2)-alpha-D-Man-(1-&gt;2)-alpha-D-Man-(1-&gt;3)-[alpha-D-Man-(1-&gt;2)-alpha-D-Man-(1-&gt;3)-[alpha-D-Man-(1-&gt;2)-alpha-D-Man-(1-&gt;6)]-alpha-D-Man-(1-&gt;6)]-beta-D-Man-(1-&gt;4)-beta-D-GlcNAc-(1-&gt;4)-beta-D-GlcNAc)-L-asparaginyl-[protein] + beta-D-glucose</text>
        <dbReference type="Rhea" id="RHEA:55988"/>
        <dbReference type="Rhea" id="RHEA-COMP:12806"/>
        <dbReference type="Rhea" id="RHEA-COMP:14355"/>
        <dbReference type="ChEBI" id="CHEBI:15377"/>
        <dbReference type="ChEBI" id="CHEBI:15903"/>
        <dbReference type="ChEBI" id="CHEBI:59082"/>
        <dbReference type="ChEBI" id="CHEBI:132537"/>
        <dbReference type="EC" id="3.2.1.106"/>
    </reaction>
</comment>
<keyword evidence="2 3" id="KW-0326">Glycosidase</keyword>
<comment type="similarity">
    <text evidence="3">Belongs to the glycosyl hydrolase 63 family.</text>
</comment>
<dbReference type="Proteomes" id="UP001176940">
    <property type="component" value="Unassembled WGS sequence"/>
</dbReference>
<evidence type="ECO:0000256" key="3">
    <source>
        <dbReference type="RuleBase" id="RU368089"/>
    </source>
</evidence>
<feature type="compositionally biased region" description="Acidic residues" evidence="4">
    <location>
        <begin position="365"/>
        <end position="376"/>
    </location>
</feature>
<keyword evidence="7" id="KW-1185">Reference proteome</keyword>
<evidence type="ECO:0000256" key="2">
    <source>
        <dbReference type="ARBA" id="ARBA00023295"/>
    </source>
</evidence>
<reference evidence="6" key="1">
    <citation type="submission" date="2023-07" db="EMBL/GenBank/DDBJ databases">
        <authorList>
            <person name="Stuckert A."/>
        </authorList>
    </citation>
    <scope>NUCLEOTIDE SEQUENCE</scope>
</reference>
<name>A0ABN9MHF5_9NEOB</name>
<dbReference type="EMBL" id="CAUEEQ010071467">
    <property type="protein sequence ID" value="CAJ0966047.1"/>
    <property type="molecule type" value="Genomic_DNA"/>
</dbReference>
<evidence type="ECO:0000313" key="6">
    <source>
        <dbReference type="EMBL" id="CAJ0966047.1"/>
    </source>
</evidence>
<feature type="region of interest" description="Disordered" evidence="4">
    <location>
        <begin position="150"/>
        <end position="259"/>
    </location>
</feature>
<evidence type="ECO:0000313" key="7">
    <source>
        <dbReference type="Proteomes" id="UP001176940"/>
    </source>
</evidence>
<keyword evidence="1 3" id="KW-0378">Hydrolase</keyword>
<keyword evidence="3" id="KW-0256">Endoplasmic reticulum</keyword>
<comment type="subcellular location">
    <subcellularLocation>
        <location evidence="3">Endoplasmic reticulum membrane</location>
        <topology evidence="3">Single-pass type II membrane protein</topology>
    </subcellularLocation>
</comment>
<dbReference type="EC" id="3.2.1.106" evidence="3"/>
<feature type="region of interest" description="Disordered" evidence="4">
    <location>
        <begin position="326"/>
        <end position="400"/>
    </location>
</feature>
<evidence type="ECO:0000259" key="5">
    <source>
        <dbReference type="Pfam" id="PF16923"/>
    </source>
</evidence>
<sequence length="460" mass="49378">MKDEEPAGGGLMWLSQSGAPSLRHTCEQGDGLARYGWLMHDGLNFGIQEIKDSGFTLRTEVVKRPGGQHGGDWSWRIVGTPDDVSSPARLVSILFYVATDGQGSLTPHMDGRDRLNLVTGTSEELGRFRIHLPKPEGGAGGQIRTSLLTAPRRTSSSSSQGQESHESSNIRFDPPNPSVFPVPARRDTRREAAGLPGSGGSGGPSKPSSCQAAQGRNSPGGVPLPQRPGADEAPGSNRSSRWEALGSGRGDDPSASPLVSERCFGRFGIGTSVYGESRHFRSHRSQQNVISGGVPRAVKQNAPAEKADRAVAIALASCTCGGGFNYSATGNGRKKRRGGGFYSQPITFSAFSPIPGRKRARKEEAQEEPEYSSDEGSEPRDSLSEEEGEIPVENQDRGRKYLFRSEETDELVQAVRSTMQVEDTAKPQSRQDLMFGGLVARNQTVFPFSLSLGLQETPVP</sequence>